<dbReference type="EMBL" id="PVWG01000001">
    <property type="protein sequence ID" value="PSB22155.1"/>
    <property type="molecule type" value="Genomic_DNA"/>
</dbReference>
<reference evidence="1 2" key="1">
    <citation type="submission" date="2018-02" db="EMBL/GenBank/DDBJ databases">
        <authorList>
            <person name="Cohen D.B."/>
            <person name="Kent A.D."/>
        </authorList>
    </citation>
    <scope>NUCLEOTIDE SEQUENCE [LARGE SCALE GENOMIC DNA]</scope>
    <source>
        <strain evidence="1 2">ULC007</strain>
    </source>
</reference>
<evidence type="ECO:0000313" key="2">
    <source>
        <dbReference type="Proteomes" id="UP000238634"/>
    </source>
</evidence>
<name>A0A2T1DNW9_9CYAN</name>
<proteinExistence type="predicted"/>
<keyword evidence="2" id="KW-1185">Reference proteome</keyword>
<dbReference type="OrthoDB" id="2643721at2"/>
<dbReference type="RefSeq" id="WP_073069173.1">
    <property type="nucleotide sequence ID" value="NZ_MPPI01000001.1"/>
</dbReference>
<accession>A0A2T1DNW9</accession>
<dbReference type="AlphaFoldDB" id="A0A2T1DNW9"/>
<evidence type="ECO:0000313" key="1">
    <source>
        <dbReference type="EMBL" id="PSB22155.1"/>
    </source>
</evidence>
<protein>
    <submittedName>
        <fullName evidence="1">Uncharacterized protein</fullName>
    </submittedName>
</protein>
<comment type="caution">
    <text evidence="1">The sequence shown here is derived from an EMBL/GenBank/DDBJ whole genome shotgun (WGS) entry which is preliminary data.</text>
</comment>
<gene>
    <name evidence="1" type="ORF">C7B65_01755</name>
</gene>
<sequence>MPGDESYDSIRLRRIGAEFEQWPKLSCTEIGELTIATDPLSIPVNLKVTGAIKATSFQGDGSTLDGVVKKTGDTITGALTLQNNLIVDGNVGIGAAAPATKLEVNGAIKATSFQGDGSGLTNLSVAASQWLNGASSSISYGTGNVGIGTPTPQGKLDVSGDIRAGNSDLYFTKTDHNHTAIGNTVGWAAIENAADYEALMILGRAGTSKGRYVRLWDYLQVNGGLDITGNVGIGTTAPDRKLVVRGGETSLEQEDWQTPTLQNGWVNYDTTYNSAAYFKDSLGIVHLKGLVKAGTGTIFTLPVGYRPLNQELHAVATHPNEMGRIDILTNGQVYMQKGNNAWISLDGITFRAGARRFRIPIDRIPFPIDRAVVNPV</sequence>
<organism evidence="1 2">
    <name type="scientific">Phormidesmis priestleyi ULC007</name>
    <dbReference type="NCBI Taxonomy" id="1920490"/>
    <lineage>
        <taxon>Bacteria</taxon>
        <taxon>Bacillati</taxon>
        <taxon>Cyanobacteriota</taxon>
        <taxon>Cyanophyceae</taxon>
        <taxon>Leptolyngbyales</taxon>
        <taxon>Leptolyngbyaceae</taxon>
        <taxon>Phormidesmis</taxon>
    </lineage>
</organism>
<dbReference type="Proteomes" id="UP000238634">
    <property type="component" value="Unassembled WGS sequence"/>
</dbReference>
<reference evidence="1 2" key="2">
    <citation type="submission" date="2018-03" db="EMBL/GenBank/DDBJ databases">
        <title>The ancient ancestry and fast evolution of plastids.</title>
        <authorList>
            <person name="Moore K.R."/>
            <person name="Magnabosco C."/>
            <person name="Momper L."/>
            <person name="Gold D.A."/>
            <person name="Bosak T."/>
            <person name="Fournier G.P."/>
        </authorList>
    </citation>
    <scope>NUCLEOTIDE SEQUENCE [LARGE SCALE GENOMIC DNA]</scope>
    <source>
        <strain evidence="1 2">ULC007</strain>
    </source>
</reference>
<dbReference type="STRING" id="1920490.GCA_001895925_00899"/>